<dbReference type="EMBL" id="LR589268">
    <property type="protein sequence ID" value="VTO98822.1"/>
    <property type="molecule type" value="Genomic_DNA"/>
</dbReference>
<accession>A0A653ENF3</accession>
<sequence length="81" mass="7973">MYGGATEIRLMGLNLLRATVVPALVLTGHGFGAGMAPPPALRDALRARLGRAGCGVDRGSSCGGCVRGGYDGVVVSGGMAG</sequence>
<name>A0A653ENF3_MYCKA</name>
<reference evidence="1" key="1">
    <citation type="submission" date="2019-05" db="EMBL/GenBank/DDBJ databases">
        <authorList>
            <person name="Naeem R."/>
            <person name="Antony C."/>
            <person name="Guan Q."/>
        </authorList>
    </citation>
    <scope>NUCLEOTIDE SEQUENCE</scope>
    <source>
        <strain evidence="1">3</strain>
    </source>
</reference>
<evidence type="ECO:0000313" key="1">
    <source>
        <dbReference type="EMBL" id="VTO98822.1"/>
    </source>
</evidence>
<dbReference type="AlphaFoldDB" id="A0A653ENF3"/>
<proteinExistence type="predicted"/>
<organism evidence="1">
    <name type="scientific">Mycobacterium kansasii</name>
    <dbReference type="NCBI Taxonomy" id="1768"/>
    <lineage>
        <taxon>Bacteria</taxon>
        <taxon>Bacillati</taxon>
        <taxon>Actinomycetota</taxon>
        <taxon>Actinomycetes</taxon>
        <taxon>Mycobacteriales</taxon>
        <taxon>Mycobacteriaceae</taxon>
        <taxon>Mycobacterium</taxon>
    </lineage>
</organism>
<protein>
    <submittedName>
        <fullName evidence="1">Uncharacterized protein</fullName>
    </submittedName>
</protein>
<gene>
    <name evidence="1" type="ORF">BIN_B_01624</name>
</gene>